<protein>
    <submittedName>
        <fullName evidence="1">Uncharacterized protein</fullName>
    </submittedName>
</protein>
<dbReference type="EMBL" id="GBXM01101105">
    <property type="protein sequence ID" value="JAH07472.1"/>
    <property type="molecule type" value="Transcribed_RNA"/>
</dbReference>
<accession>A0A0E9PT68</accession>
<evidence type="ECO:0000313" key="1">
    <source>
        <dbReference type="EMBL" id="JAH07472.1"/>
    </source>
</evidence>
<reference evidence="1" key="1">
    <citation type="submission" date="2014-11" db="EMBL/GenBank/DDBJ databases">
        <authorList>
            <person name="Amaro Gonzalez C."/>
        </authorList>
    </citation>
    <scope>NUCLEOTIDE SEQUENCE</scope>
</reference>
<dbReference type="AlphaFoldDB" id="A0A0E9PT68"/>
<proteinExistence type="predicted"/>
<name>A0A0E9PT68_ANGAN</name>
<organism evidence="1">
    <name type="scientific">Anguilla anguilla</name>
    <name type="common">European freshwater eel</name>
    <name type="synonym">Muraena anguilla</name>
    <dbReference type="NCBI Taxonomy" id="7936"/>
    <lineage>
        <taxon>Eukaryota</taxon>
        <taxon>Metazoa</taxon>
        <taxon>Chordata</taxon>
        <taxon>Craniata</taxon>
        <taxon>Vertebrata</taxon>
        <taxon>Euteleostomi</taxon>
        <taxon>Actinopterygii</taxon>
        <taxon>Neopterygii</taxon>
        <taxon>Teleostei</taxon>
        <taxon>Anguilliformes</taxon>
        <taxon>Anguillidae</taxon>
        <taxon>Anguilla</taxon>
    </lineage>
</organism>
<sequence length="16" mass="1778">MSGREATDILQRKESG</sequence>
<reference evidence="1" key="2">
    <citation type="journal article" date="2015" name="Fish Shellfish Immunol.">
        <title>Early steps in the European eel (Anguilla anguilla)-Vibrio vulnificus interaction in the gills: Role of the RtxA13 toxin.</title>
        <authorList>
            <person name="Callol A."/>
            <person name="Pajuelo D."/>
            <person name="Ebbesson L."/>
            <person name="Teles M."/>
            <person name="MacKenzie S."/>
            <person name="Amaro C."/>
        </authorList>
    </citation>
    <scope>NUCLEOTIDE SEQUENCE</scope>
</reference>